<keyword evidence="2" id="KW-1185">Reference proteome</keyword>
<evidence type="ECO:0000313" key="1">
    <source>
        <dbReference type="EMBL" id="RNA23515.1"/>
    </source>
</evidence>
<name>A0A3M7RJL5_BRAPC</name>
<sequence>MPITAVHLRILNLNFSCSNSFSKSIDINFDVVNSIAGLGLPRFYYTGITFVVSVRPSVRPLTGQNGGRKHAKELKICEHNLLILRRVLAKFQTDTPLPFQILAYLRLKTSIYVQKNHSISNLIN</sequence>
<dbReference type="AlphaFoldDB" id="A0A3M7RJL5"/>
<comment type="caution">
    <text evidence="1">The sequence shown here is derived from an EMBL/GenBank/DDBJ whole genome shotgun (WGS) entry which is preliminary data.</text>
</comment>
<organism evidence="1 2">
    <name type="scientific">Brachionus plicatilis</name>
    <name type="common">Marine rotifer</name>
    <name type="synonym">Brachionus muelleri</name>
    <dbReference type="NCBI Taxonomy" id="10195"/>
    <lineage>
        <taxon>Eukaryota</taxon>
        <taxon>Metazoa</taxon>
        <taxon>Spiralia</taxon>
        <taxon>Gnathifera</taxon>
        <taxon>Rotifera</taxon>
        <taxon>Eurotatoria</taxon>
        <taxon>Monogononta</taxon>
        <taxon>Pseudotrocha</taxon>
        <taxon>Ploima</taxon>
        <taxon>Brachionidae</taxon>
        <taxon>Brachionus</taxon>
    </lineage>
</organism>
<dbReference type="EMBL" id="REGN01003272">
    <property type="protein sequence ID" value="RNA23515.1"/>
    <property type="molecule type" value="Genomic_DNA"/>
</dbReference>
<proteinExistence type="predicted"/>
<protein>
    <submittedName>
        <fullName evidence="1">Uncharacterized protein</fullName>
    </submittedName>
</protein>
<dbReference type="Proteomes" id="UP000276133">
    <property type="component" value="Unassembled WGS sequence"/>
</dbReference>
<evidence type="ECO:0000313" key="2">
    <source>
        <dbReference type="Proteomes" id="UP000276133"/>
    </source>
</evidence>
<gene>
    <name evidence="1" type="ORF">BpHYR1_031673</name>
</gene>
<reference evidence="1 2" key="1">
    <citation type="journal article" date="2018" name="Sci. Rep.">
        <title>Genomic signatures of local adaptation to the degree of environmental predictability in rotifers.</title>
        <authorList>
            <person name="Franch-Gras L."/>
            <person name="Hahn C."/>
            <person name="Garcia-Roger E.M."/>
            <person name="Carmona M.J."/>
            <person name="Serra M."/>
            <person name="Gomez A."/>
        </authorList>
    </citation>
    <scope>NUCLEOTIDE SEQUENCE [LARGE SCALE GENOMIC DNA]</scope>
    <source>
        <strain evidence="1">HYR1</strain>
    </source>
</reference>
<accession>A0A3M7RJL5</accession>